<dbReference type="PROSITE" id="PS50110">
    <property type="entry name" value="RESPONSE_REGULATORY"/>
    <property type="match status" value="1"/>
</dbReference>
<evidence type="ECO:0000313" key="4">
    <source>
        <dbReference type="Proteomes" id="UP000178449"/>
    </source>
</evidence>
<evidence type="ECO:0000313" key="3">
    <source>
        <dbReference type="EMBL" id="OGG96925.1"/>
    </source>
</evidence>
<dbReference type="InterPro" id="IPR001789">
    <property type="entry name" value="Sig_transdc_resp-reg_receiver"/>
</dbReference>
<accession>A0A1F6GFP7</accession>
<dbReference type="SUPFAM" id="SSF52172">
    <property type="entry name" value="CheY-like"/>
    <property type="match status" value="1"/>
</dbReference>
<dbReference type="STRING" id="1817772.A2527_00150"/>
<dbReference type="CDD" id="cd00156">
    <property type="entry name" value="REC"/>
    <property type="match status" value="1"/>
</dbReference>
<keyword evidence="1" id="KW-0597">Phosphoprotein</keyword>
<sequence length="129" mass="14715">MKILLVDDNSLNLKQLQLIFKPYGVTFSALDGEKALQLFEAAWEENAPFDLIVSDYLMPRMDGLELIKRLRAQEALMAPDKKVKLMMVSGVEDKSKVISSFREGCEYYLVKPVSKEKIERAFALLKLTV</sequence>
<reference evidence="3 4" key="1">
    <citation type="journal article" date="2016" name="Nat. Commun.">
        <title>Thousands of microbial genomes shed light on interconnected biogeochemical processes in an aquifer system.</title>
        <authorList>
            <person name="Anantharaman K."/>
            <person name="Brown C.T."/>
            <person name="Hug L.A."/>
            <person name="Sharon I."/>
            <person name="Castelle C.J."/>
            <person name="Probst A.J."/>
            <person name="Thomas B.C."/>
            <person name="Singh A."/>
            <person name="Wilkins M.J."/>
            <person name="Karaoz U."/>
            <person name="Brodie E.L."/>
            <person name="Williams K.H."/>
            <person name="Hubbard S.S."/>
            <person name="Banfield J.F."/>
        </authorList>
    </citation>
    <scope>NUCLEOTIDE SEQUENCE [LARGE SCALE GENOMIC DNA]</scope>
</reference>
<protein>
    <recommendedName>
        <fullName evidence="2">Response regulatory domain-containing protein</fullName>
    </recommendedName>
</protein>
<gene>
    <name evidence="3" type="ORF">A2527_00150</name>
</gene>
<proteinExistence type="predicted"/>
<feature type="domain" description="Response regulatory" evidence="2">
    <location>
        <begin position="2"/>
        <end position="126"/>
    </location>
</feature>
<comment type="caution">
    <text evidence="3">The sequence shown here is derived from an EMBL/GenBank/DDBJ whole genome shotgun (WGS) entry which is preliminary data.</text>
</comment>
<organism evidence="3 4">
    <name type="scientific">Candidatus Lambdaproteobacteria bacterium RIFOXYD2_FULL_50_16</name>
    <dbReference type="NCBI Taxonomy" id="1817772"/>
    <lineage>
        <taxon>Bacteria</taxon>
        <taxon>Pseudomonadati</taxon>
        <taxon>Pseudomonadota</taxon>
        <taxon>Candidatus Lambdaproteobacteria</taxon>
    </lineage>
</organism>
<dbReference type="PANTHER" id="PTHR43228">
    <property type="entry name" value="TWO-COMPONENT RESPONSE REGULATOR"/>
    <property type="match status" value="1"/>
</dbReference>
<dbReference type="PANTHER" id="PTHR43228:SF1">
    <property type="entry name" value="TWO-COMPONENT RESPONSE REGULATOR ARR22"/>
    <property type="match status" value="1"/>
</dbReference>
<dbReference type="AlphaFoldDB" id="A0A1F6GFP7"/>
<dbReference type="InterPro" id="IPR052048">
    <property type="entry name" value="ST_Response_Regulator"/>
</dbReference>
<dbReference type="Pfam" id="PF00072">
    <property type="entry name" value="Response_reg"/>
    <property type="match status" value="1"/>
</dbReference>
<evidence type="ECO:0000259" key="2">
    <source>
        <dbReference type="PROSITE" id="PS50110"/>
    </source>
</evidence>
<dbReference type="Gene3D" id="3.40.50.2300">
    <property type="match status" value="1"/>
</dbReference>
<dbReference type="SMART" id="SM00448">
    <property type="entry name" value="REC"/>
    <property type="match status" value="1"/>
</dbReference>
<feature type="modified residue" description="4-aspartylphosphate" evidence="1">
    <location>
        <position position="55"/>
    </location>
</feature>
<dbReference type="Proteomes" id="UP000178449">
    <property type="component" value="Unassembled WGS sequence"/>
</dbReference>
<evidence type="ECO:0000256" key="1">
    <source>
        <dbReference type="PROSITE-ProRule" id="PRU00169"/>
    </source>
</evidence>
<name>A0A1F6GFP7_9PROT</name>
<dbReference type="EMBL" id="MFNE01000007">
    <property type="protein sequence ID" value="OGG96925.1"/>
    <property type="molecule type" value="Genomic_DNA"/>
</dbReference>
<dbReference type="GO" id="GO:0000160">
    <property type="term" value="P:phosphorelay signal transduction system"/>
    <property type="evidence" value="ECO:0007669"/>
    <property type="project" value="InterPro"/>
</dbReference>
<dbReference type="InterPro" id="IPR011006">
    <property type="entry name" value="CheY-like_superfamily"/>
</dbReference>